<accession>A0A8S1DFF9</accession>
<sequence>MLSKMPAGEQAFFLSSIRSQSAHLLVFEQPTTYVYVRSKVKNGKTTTITTEDLIINTITKATHDISATPTINKVQSTVYENFENAVYETKALPTTYTYFNTIVDEDVPIVVTSKQTIANTVTKLLDTTELQPSEQMPQIVVHPSNVKNAIDRATMGLTQAHIVRPSKPLVIDGGPTYYPGDSNEPIISEPIPLPEPGFIAGTSIGLAGHDSYNSENEGHIIRGTIGEPPARPQQLGFDESVLNPQLPGAIVLDNPETMPILQPGSKHPHKGFMMEDHHHSVNHKIQYGLVKCSITF</sequence>
<name>A0A8S1DFF9_9INSE</name>
<gene>
    <name evidence="1" type="ORF">CLODIP_2_CD10361</name>
</gene>
<organism evidence="1 2">
    <name type="scientific">Cloeon dipterum</name>
    <dbReference type="NCBI Taxonomy" id="197152"/>
    <lineage>
        <taxon>Eukaryota</taxon>
        <taxon>Metazoa</taxon>
        <taxon>Ecdysozoa</taxon>
        <taxon>Arthropoda</taxon>
        <taxon>Hexapoda</taxon>
        <taxon>Insecta</taxon>
        <taxon>Pterygota</taxon>
        <taxon>Palaeoptera</taxon>
        <taxon>Ephemeroptera</taxon>
        <taxon>Pisciforma</taxon>
        <taxon>Baetidae</taxon>
        <taxon>Cloeon</taxon>
    </lineage>
</organism>
<dbReference type="AlphaFoldDB" id="A0A8S1DFF9"/>
<dbReference type="Proteomes" id="UP000494165">
    <property type="component" value="Unassembled WGS sequence"/>
</dbReference>
<evidence type="ECO:0000313" key="2">
    <source>
        <dbReference type="Proteomes" id="UP000494165"/>
    </source>
</evidence>
<evidence type="ECO:0008006" key="3">
    <source>
        <dbReference type="Google" id="ProtNLM"/>
    </source>
</evidence>
<dbReference type="OrthoDB" id="10040649at2759"/>
<proteinExistence type="predicted"/>
<dbReference type="EMBL" id="CADEPI010000267">
    <property type="protein sequence ID" value="CAB3382349.1"/>
    <property type="molecule type" value="Genomic_DNA"/>
</dbReference>
<protein>
    <recommendedName>
        <fullName evidence="3">DUF4758 domain-containing protein</fullName>
    </recommendedName>
</protein>
<evidence type="ECO:0000313" key="1">
    <source>
        <dbReference type="EMBL" id="CAB3382349.1"/>
    </source>
</evidence>
<keyword evidence="2" id="KW-1185">Reference proteome</keyword>
<reference evidence="1 2" key="1">
    <citation type="submission" date="2020-04" db="EMBL/GenBank/DDBJ databases">
        <authorList>
            <person name="Alioto T."/>
            <person name="Alioto T."/>
            <person name="Gomez Garrido J."/>
        </authorList>
    </citation>
    <scope>NUCLEOTIDE SEQUENCE [LARGE SCALE GENOMIC DNA]</scope>
</reference>
<comment type="caution">
    <text evidence="1">The sequence shown here is derived from an EMBL/GenBank/DDBJ whole genome shotgun (WGS) entry which is preliminary data.</text>
</comment>